<protein>
    <submittedName>
        <fullName evidence="5">Transcriptional activator RfaH</fullName>
    </submittedName>
</protein>
<dbReference type="Gene3D" id="3.30.70.940">
    <property type="entry name" value="NusG, N-terminal domain"/>
    <property type="match status" value="1"/>
</dbReference>
<evidence type="ECO:0000256" key="2">
    <source>
        <dbReference type="ARBA" id="ARBA00023015"/>
    </source>
</evidence>
<reference evidence="5 6" key="1">
    <citation type="submission" date="2020-12" db="EMBL/GenBank/DDBJ databases">
        <authorList>
            <person name="Awala S.I."/>
            <person name="Gwak J.-H."/>
            <person name="Kim S.-J."/>
            <person name="Rhee S.-K."/>
        </authorList>
    </citation>
    <scope>NUCLEOTIDE SEQUENCE [LARGE SCALE GENOMIC DNA]</scope>
    <source>
        <strain evidence="5 6">IT5</strain>
    </source>
</reference>
<gene>
    <name evidence="5" type="ORF">EM20IM_05620</name>
</gene>
<evidence type="ECO:0000256" key="1">
    <source>
        <dbReference type="ARBA" id="ARBA00022814"/>
    </source>
</evidence>
<organism evidence="5 6">
    <name type="scientific">Candidatus Methylacidiphilum infernorum</name>
    <dbReference type="NCBI Taxonomy" id="511746"/>
    <lineage>
        <taxon>Bacteria</taxon>
        <taxon>Pseudomonadati</taxon>
        <taxon>Verrucomicrobiota</taxon>
        <taxon>Methylacidiphilae</taxon>
        <taxon>Methylacidiphilales</taxon>
        <taxon>Methylacidiphilaceae</taxon>
        <taxon>Methylacidiphilum (ex Ratnadevi et al. 2023)</taxon>
    </lineage>
</organism>
<dbReference type="InterPro" id="IPR043425">
    <property type="entry name" value="NusG-like"/>
</dbReference>
<proteinExistence type="predicted"/>
<keyword evidence="2" id="KW-0805">Transcription regulation</keyword>
<keyword evidence="3" id="KW-0804">Transcription</keyword>
<dbReference type="SUPFAM" id="SSF82679">
    <property type="entry name" value="N-utilization substance G protein NusG, N-terminal domain"/>
    <property type="match status" value="1"/>
</dbReference>
<dbReference type="CDD" id="cd09892">
    <property type="entry name" value="NGN_SP_RfaH"/>
    <property type="match status" value="1"/>
</dbReference>
<keyword evidence="6" id="KW-1185">Reference proteome</keyword>
<name>A0ABX7PSU6_9BACT</name>
<dbReference type="SUPFAM" id="SSF50104">
    <property type="entry name" value="Translation proteins SH3-like domain"/>
    <property type="match status" value="1"/>
</dbReference>
<evidence type="ECO:0000256" key="3">
    <source>
        <dbReference type="ARBA" id="ARBA00023163"/>
    </source>
</evidence>
<dbReference type="Pfam" id="PF02357">
    <property type="entry name" value="NusG"/>
    <property type="match status" value="1"/>
</dbReference>
<accession>A0ABX7PSU6</accession>
<sequence>MEKRWSEQSLWYCLSIQPKKEKLAVENLKKENIEVFFPQFQYQKIRSRKTSLVLEPLFPGYLFAKFNLYSKLTFVRSAKGVRKVVHFGSSYPVIPDSFIEELRIQFGEEGIKTIRERIDVGSTIHIAEGPFQGFSCIVLGFIPAKERVRVLLEWLGRAVQIEINLKEIAANDLTLFKKDMEMTDR</sequence>
<dbReference type="EMBL" id="CP065956">
    <property type="protein sequence ID" value="QSR85997.1"/>
    <property type="molecule type" value="Genomic_DNA"/>
</dbReference>
<evidence type="ECO:0000313" key="5">
    <source>
        <dbReference type="EMBL" id="QSR85997.1"/>
    </source>
</evidence>
<dbReference type="PANTHER" id="PTHR30265:SF7">
    <property type="entry name" value="TRANSCRIPTION ANTITERMINATION PROTEIN RFAH"/>
    <property type="match status" value="1"/>
</dbReference>
<dbReference type="InterPro" id="IPR036735">
    <property type="entry name" value="NGN_dom_sf"/>
</dbReference>
<evidence type="ECO:0000259" key="4">
    <source>
        <dbReference type="Pfam" id="PF02357"/>
    </source>
</evidence>
<dbReference type="InterPro" id="IPR006645">
    <property type="entry name" value="NGN-like_dom"/>
</dbReference>
<keyword evidence="1" id="KW-0889">Transcription antitermination</keyword>
<feature type="domain" description="NusG-like N-terminal" evidence="4">
    <location>
        <begin position="11"/>
        <end position="102"/>
    </location>
</feature>
<dbReference type="PANTHER" id="PTHR30265">
    <property type="entry name" value="RHO-INTERACTING TRANSCRIPTION TERMINATION FACTOR NUSG"/>
    <property type="match status" value="1"/>
</dbReference>
<dbReference type="InterPro" id="IPR008991">
    <property type="entry name" value="Translation_prot_SH3-like_sf"/>
</dbReference>
<evidence type="ECO:0000313" key="6">
    <source>
        <dbReference type="Proteomes" id="UP000663088"/>
    </source>
</evidence>
<dbReference type="RefSeq" id="WP_206843819.1">
    <property type="nucleotide sequence ID" value="NZ_CP065956.1"/>
</dbReference>
<dbReference type="Proteomes" id="UP000663088">
    <property type="component" value="Chromosome"/>
</dbReference>